<keyword evidence="4 7" id="KW-0694">RNA-binding</keyword>
<organism evidence="8 9">
    <name type="scientific">Iodobacter arcticus</name>
    <dbReference type="NCBI Taxonomy" id="590593"/>
    <lineage>
        <taxon>Bacteria</taxon>
        <taxon>Pseudomonadati</taxon>
        <taxon>Pseudomonadota</taxon>
        <taxon>Betaproteobacteria</taxon>
        <taxon>Neisseriales</taxon>
        <taxon>Chitinibacteraceae</taxon>
        <taxon>Iodobacter</taxon>
    </lineage>
</organism>
<comment type="subunit">
    <text evidence="7">Monomer.</text>
</comment>
<dbReference type="SUPFAM" id="SSF53178">
    <property type="entry name" value="Peptidyl-tRNA hydrolase-like"/>
    <property type="match status" value="1"/>
</dbReference>
<comment type="caution">
    <text evidence="8">The sequence shown here is derived from an EMBL/GenBank/DDBJ whole genome shotgun (WGS) entry which is preliminary data.</text>
</comment>
<comment type="function">
    <text evidence="7">Catalyzes the release of premature peptidyl moieties from peptidyl-tRNA molecules trapped in stalled 50S ribosomal subunits, and thus maintains levels of free tRNAs and 50S ribosomes.</text>
</comment>
<reference evidence="9" key="1">
    <citation type="journal article" date="2019" name="Int. J. Syst. Evol. Microbiol.">
        <title>The Global Catalogue of Microorganisms (GCM) 10K type strain sequencing project: providing services to taxonomists for standard genome sequencing and annotation.</title>
        <authorList>
            <consortium name="The Broad Institute Genomics Platform"/>
            <consortium name="The Broad Institute Genome Sequencing Center for Infectious Disease"/>
            <person name="Wu L."/>
            <person name="Ma J."/>
        </authorList>
    </citation>
    <scope>NUCLEOTIDE SEQUENCE [LARGE SCALE GENOMIC DNA]</scope>
    <source>
        <strain evidence="9">CCUG 62945</strain>
    </source>
</reference>
<protein>
    <recommendedName>
        <fullName evidence="6 7">Peptidyl-tRNA hydrolase</fullName>
        <shortName evidence="7">Pth</shortName>
        <ecNumber evidence="1 7">3.1.1.29</ecNumber>
    </recommendedName>
</protein>
<dbReference type="NCBIfam" id="TIGR00447">
    <property type="entry name" value="pth"/>
    <property type="match status" value="1"/>
</dbReference>
<accession>A0ABW2QV17</accession>
<dbReference type="HAMAP" id="MF_00083">
    <property type="entry name" value="Pept_tRNA_hydro_bact"/>
    <property type="match status" value="1"/>
</dbReference>
<dbReference type="GO" id="GO:0004045">
    <property type="term" value="F:peptidyl-tRNA hydrolase activity"/>
    <property type="evidence" value="ECO:0007669"/>
    <property type="project" value="UniProtKB-EC"/>
</dbReference>
<dbReference type="Gene3D" id="3.40.50.1470">
    <property type="entry name" value="Peptidyl-tRNA hydrolase"/>
    <property type="match status" value="1"/>
</dbReference>
<evidence type="ECO:0000256" key="4">
    <source>
        <dbReference type="ARBA" id="ARBA00022884"/>
    </source>
</evidence>
<keyword evidence="3 7" id="KW-0378">Hydrolase</keyword>
<dbReference type="Pfam" id="PF01195">
    <property type="entry name" value="Pept_tRNA_hydro"/>
    <property type="match status" value="1"/>
</dbReference>
<feature type="site" description="Discriminates between blocked and unblocked aminoacyl-tRNA" evidence="7">
    <location>
        <position position="12"/>
    </location>
</feature>
<dbReference type="EC" id="3.1.1.29" evidence="1 7"/>
<evidence type="ECO:0000256" key="2">
    <source>
        <dbReference type="ARBA" id="ARBA00022555"/>
    </source>
</evidence>
<dbReference type="CDD" id="cd00462">
    <property type="entry name" value="PTH"/>
    <property type="match status" value="1"/>
</dbReference>
<comment type="similarity">
    <text evidence="5 7">Belongs to the PTH family.</text>
</comment>
<evidence type="ECO:0000313" key="8">
    <source>
        <dbReference type="EMBL" id="MFC7418914.1"/>
    </source>
</evidence>
<sequence length="206" mass="22491">MPQIKLIVGLGNPGSDYAQTRHNAGFWWVDELAKDANASLRHDNKFHGLAAKARLHGSDVWLLEPQTFMNRSGLSVVALAQFYKILPAEILVVHDELDIPAGQIKLKQGGGNGGHNGLKDIQAHLGTPDFWRLRVGIGHPGNKAEVANFVLKPPRKEEFEGIMDVFIKAHHVLPKMLAGDMGGAMQQLHAGVQRPNKPKPDTGTIS</sequence>
<dbReference type="PANTHER" id="PTHR17224:SF1">
    <property type="entry name" value="PEPTIDYL-TRNA HYDROLASE"/>
    <property type="match status" value="1"/>
</dbReference>
<dbReference type="InterPro" id="IPR001328">
    <property type="entry name" value="Pept_tRNA_hydro"/>
</dbReference>
<dbReference type="InterPro" id="IPR036416">
    <property type="entry name" value="Pept_tRNA_hydro_sf"/>
</dbReference>
<feature type="binding site" evidence="7">
    <location>
        <position position="70"/>
    </location>
    <ligand>
        <name>tRNA</name>
        <dbReference type="ChEBI" id="CHEBI:17843"/>
    </ligand>
</feature>
<feature type="binding site" evidence="7">
    <location>
        <position position="17"/>
    </location>
    <ligand>
        <name>tRNA</name>
        <dbReference type="ChEBI" id="CHEBI:17843"/>
    </ligand>
</feature>
<evidence type="ECO:0000313" key="9">
    <source>
        <dbReference type="Proteomes" id="UP001596473"/>
    </source>
</evidence>
<keyword evidence="9" id="KW-1185">Reference proteome</keyword>
<feature type="active site" description="Proton acceptor" evidence="7">
    <location>
        <position position="22"/>
    </location>
</feature>
<comment type="function">
    <text evidence="7">Hydrolyzes ribosome-free peptidyl-tRNAs (with 1 or more amino acids incorporated), which drop off the ribosome during protein synthesis, or as a result of ribosome stalling.</text>
</comment>
<evidence type="ECO:0000256" key="6">
    <source>
        <dbReference type="ARBA" id="ARBA00050038"/>
    </source>
</evidence>
<name>A0ABW2QV17_9NEIS</name>
<feature type="binding site" evidence="7">
    <location>
        <position position="68"/>
    </location>
    <ligand>
        <name>tRNA</name>
        <dbReference type="ChEBI" id="CHEBI:17843"/>
    </ligand>
</feature>
<comment type="subcellular location">
    <subcellularLocation>
        <location evidence="7">Cytoplasm</location>
    </subcellularLocation>
</comment>
<dbReference type="InterPro" id="IPR018171">
    <property type="entry name" value="Pept_tRNA_hydro_CS"/>
</dbReference>
<evidence type="ECO:0000256" key="5">
    <source>
        <dbReference type="ARBA" id="ARBA00038063"/>
    </source>
</evidence>
<proteinExistence type="inferred from homology"/>
<comment type="catalytic activity">
    <reaction evidence="7">
        <text>an N-acyl-L-alpha-aminoacyl-tRNA + H2O = an N-acyl-L-amino acid + a tRNA + H(+)</text>
        <dbReference type="Rhea" id="RHEA:54448"/>
        <dbReference type="Rhea" id="RHEA-COMP:10123"/>
        <dbReference type="Rhea" id="RHEA-COMP:13883"/>
        <dbReference type="ChEBI" id="CHEBI:15377"/>
        <dbReference type="ChEBI" id="CHEBI:15378"/>
        <dbReference type="ChEBI" id="CHEBI:59874"/>
        <dbReference type="ChEBI" id="CHEBI:78442"/>
        <dbReference type="ChEBI" id="CHEBI:138191"/>
        <dbReference type="EC" id="3.1.1.29"/>
    </reaction>
</comment>
<dbReference type="PANTHER" id="PTHR17224">
    <property type="entry name" value="PEPTIDYL-TRNA HYDROLASE"/>
    <property type="match status" value="1"/>
</dbReference>
<keyword evidence="2 7" id="KW-0820">tRNA-binding</keyword>
<feature type="binding site" evidence="7">
    <location>
        <position position="116"/>
    </location>
    <ligand>
        <name>tRNA</name>
        <dbReference type="ChEBI" id="CHEBI:17843"/>
    </ligand>
</feature>
<evidence type="ECO:0000256" key="7">
    <source>
        <dbReference type="HAMAP-Rule" id="MF_00083"/>
    </source>
</evidence>
<gene>
    <name evidence="7 8" type="primary">pth</name>
    <name evidence="8" type="ORF">ACFQNF_03380</name>
</gene>
<dbReference type="Proteomes" id="UP001596473">
    <property type="component" value="Unassembled WGS sequence"/>
</dbReference>
<dbReference type="PROSITE" id="PS01196">
    <property type="entry name" value="PEPT_TRNA_HYDROL_2"/>
    <property type="match status" value="1"/>
</dbReference>
<feature type="site" description="Stabilizes the basic form of H active site to accept a proton" evidence="7">
    <location>
        <position position="95"/>
    </location>
</feature>
<evidence type="ECO:0000256" key="3">
    <source>
        <dbReference type="ARBA" id="ARBA00022801"/>
    </source>
</evidence>
<keyword evidence="7" id="KW-0963">Cytoplasm</keyword>
<dbReference type="EMBL" id="JBHTBQ010000006">
    <property type="protein sequence ID" value="MFC7418914.1"/>
    <property type="molecule type" value="Genomic_DNA"/>
</dbReference>
<dbReference type="RefSeq" id="WP_099396809.1">
    <property type="nucleotide sequence ID" value="NZ_JBHTBQ010000006.1"/>
</dbReference>
<evidence type="ECO:0000256" key="1">
    <source>
        <dbReference type="ARBA" id="ARBA00013260"/>
    </source>
</evidence>